<evidence type="ECO:0000256" key="5">
    <source>
        <dbReference type="ARBA" id="ARBA00022679"/>
    </source>
</evidence>
<dbReference type="PROSITE" id="PS50004">
    <property type="entry name" value="C2"/>
    <property type="match status" value="1"/>
</dbReference>
<dbReference type="CDD" id="cd08382">
    <property type="entry name" value="C2_Smurf-like"/>
    <property type="match status" value="1"/>
</dbReference>
<dbReference type="InterPro" id="IPR035892">
    <property type="entry name" value="C2_domain_sf"/>
</dbReference>
<comment type="catalytic activity">
    <reaction evidence="1 8">
        <text>S-ubiquitinyl-[E2 ubiquitin-conjugating enzyme]-L-cysteine + [acceptor protein]-L-lysine = [E2 ubiquitin-conjugating enzyme]-L-cysteine + N(6)-ubiquitinyl-[acceptor protein]-L-lysine.</text>
        <dbReference type="EC" id="2.3.2.26"/>
    </reaction>
</comment>
<evidence type="ECO:0000256" key="4">
    <source>
        <dbReference type="ARBA" id="ARBA00022490"/>
    </source>
</evidence>
<dbReference type="PANTHER" id="PTHR11254:SF440">
    <property type="entry name" value="E3 UBIQUITIN-PROTEIN LIGASE NEDD-4"/>
    <property type="match status" value="1"/>
</dbReference>
<feature type="compositionally biased region" description="Polar residues" evidence="10">
    <location>
        <begin position="299"/>
        <end position="308"/>
    </location>
</feature>
<dbReference type="CDD" id="cd00078">
    <property type="entry name" value="HECTc"/>
    <property type="match status" value="1"/>
</dbReference>
<dbReference type="Gene3D" id="2.20.70.10">
    <property type="match status" value="2"/>
</dbReference>
<evidence type="ECO:0000256" key="3">
    <source>
        <dbReference type="ARBA" id="ARBA00004906"/>
    </source>
</evidence>
<dbReference type="Gene3D" id="3.90.1750.10">
    <property type="entry name" value="Hect, E3 ligase catalytic domains"/>
    <property type="match status" value="1"/>
</dbReference>
<protein>
    <recommendedName>
        <fullName evidence="8">E3 ubiquitin-protein ligase</fullName>
        <ecNumber evidence="8">2.3.2.26</ecNumber>
    </recommendedName>
</protein>
<dbReference type="SUPFAM" id="SSF56204">
    <property type="entry name" value="Hect, E3 ligase catalytic domain"/>
    <property type="match status" value="1"/>
</dbReference>
<dbReference type="PROSITE" id="PS50237">
    <property type="entry name" value="HECT"/>
    <property type="match status" value="1"/>
</dbReference>
<feature type="domain" description="C2" evidence="11">
    <location>
        <begin position="1"/>
        <end position="113"/>
    </location>
</feature>
<reference evidence="14 15" key="1">
    <citation type="submission" date="2024-02" db="EMBL/GenBank/DDBJ databases">
        <title>A draft genome for the cacao thread blight pathogen Marasmius crinis-equi.</title>
        <authorList>
            <person name="Cohen S.P."/>
            <person name="Baruah I.K."/>
            <person name="Amoako-Attah I."/>
            <person name="Bukari Y."/>
            <person name="Meinhardt L.W."/>
            <person name="Bailey B.A."/>
        </authorList>
    </citation>
    <scope>NUCLEOTIDE SEQUENCE [LARGE SCALE GENOMIC DNA]</scope>
    <source>
        <strain evidence="14 15">GH-76</strain>
    </source>
</reference>
<keyword evidence="7 8" id="KW-0833">Ubl conjugation pathway</keyword>
<dbReference type="InterPro" id="IPR024928">
    <property type="entry name" value="E3_ub_ligase_SMURF1"/>
</dbReference>
<dbReference type="Pfam" id="PF00397">
    <property type="entry name" value="WW"/>
    <property type="match status" value="3"/>
</dbReference>
<dbReference type="SMART" id="SM00119">
    <property type="entry name" value="HECTc"/>
    <property type="match status" value="1"/>
</dbReference>
<evidence type="ECO:0000256" key="2">
    <source>
        <dbReference type="ARBA" id="ARBA00004496"/>
    </source>
</evidence>
<dbReference type="Gene3D" id="3.30.2160.10">
    <property type="entry name" value="Hect, E3 ligase catalytic domain"/>
    <property type="match status" value="1"/>
</dbReference>
<dbReference type="InterPro" id="IPR000569">
    <property type="entry name" value="HECT_dom"/>
</dbReference>
<keyword evidence="5 8" id="KW-0808">Transferase</keyword>
<evidence type="ECO:0000256" key="1">
    <source>
        <dbReference type="ARBA" id="ARBA00000885"/>
    </source>
</evidence>
<dbReference type="SMART" id="SM00456">
    <property type="entry name" value="WW"/>
    <property type="match status" value="3"/>
</dbReference>
<dbReference type="InterPro" id="IPR036020">
    <property type="entry name" value="WW_dom_sf"/>
</dbReference>
<gene>
    <name evidence="14" type="ORF">V5O48_004739</name>
</gene>
<dbReference type="Gene3D" id="2.60.40.150">
    <property type="entry name" value="C2 domain"/>
    <property type="match status" value="1"/>
</dbReference>
<evidence type="ECO:0000256" key="8">
    <source>
        <dbReference type="PIRNR" id="PIRNR001569"/>
    </source>
</evidence>
<evidence type="ECO:0000256" key="7">
    <source>
        <dbReference type="ARBA" id="ARBA00022786"/>
    </source>
</evidence>
<keyword evidence="6" id="KW-0677">Repeat</keyword>
<feature type="compositionally biased region" description="Polar residues" evidence="10">
    <location>
        <begin position="160"/>
        <end position="210"/>
    </location>
</feature>
<evidence type="ECO:0000256" key="10">
    <source>
        <dbReference type="SAM" id="MobiDB-lite"/>
    </source>
</evidence>
<dbReference type="SUPFAM" id="SSF49562">
    <property type="entry name" value="C2 domain (Calcium/lipid-binding domain, CaLB)"/>
    <property type="match status" value="1"/>
</dbReference>
<dbReference type="PROSITE" id="PS50020">
    <property type="entry name" value="WW_DOMAIN_2"/>
    <property type="match status" value="3"/>
</dbReference>
<feature type="region of interest" description="Disordered" evidence="10">
    <location>
        <begin position="342"/>
        <end position="380"/>
    </location>
</feature>
<dbReference type="InterPro" id="IPR050409">
    <property type="entry name" value="E3_ubiq-protein_ligase"/>
</dbReference>
<evidence type="ECO:0000256" key="9">
    <source>
        <dbReference type="PROSITE-ProRule" id="PRU00104"/>
    </source>
</evidence>
<dbReference type="InterPro" id="IPR001202">
    <property type="entry name" value="WW_dom"/>
</dbReference>
<organism evidence="14 15">
    <name type="scientific">Marasmius crinis-equi</name>
    <dbReference type="NCBI Taxonomy" id="585013"/>
    <lineage>
        <taxon>Eukaryota</taxon>
        <taxon>Fungi</taxon>
        <taxon>Dikarya</taxon>
        <taxon>Basidiomycota</taxon>
        <taxon>Agaricomycotina</taxon>
        <taxon>Agaricomycetes</taxon>
        <taxon>Agaricomycetidae</taxon>
        <taxon>Agaricales</taxon>
        <taxon>Marasmiineae</taxon>
        <taxon>Marasmiaceae</taxon>
        <taxon>Marasmius</taxon>
    </lineage>
</organism>
<comment type="subcellular location">
    <subcellularLocation>
        <location evidence="2">Cytoplasm</location>
    </subcellularLocation>
</comment>
<dbReference type="CDD" id="cd00201">
    <property type="entry name" value="WW"/>
    <property type="match status" value="3"/>
</dbReference>
<keyword evidence="15" id="KW-1185">Reference proteome</keyword>
<dbReference type="Proteomes" id="UP001465976">
    <property type="component" value="Unassembled WGS sequence"/>
</dbReference>
<dbReference type="InterPro" id="IPR000008">
    <property type="entry name" value="C2_dom"/>
</dbReference>
<feature type="domain" description="WW" evidence="12">
    <location>
        <begin position="374"/>
        <end position="407"/>
    </location>
</feature>
<feature type="compositionally biased region" description="Low complexity" evidence="10">
    <location>
        <begin position="213"/>
        <end position="262"/>
    </location>
</feature>
<dbReference type="SUPFAM" id="SSF51045">
    <property type="entry name" value="WW domain"/>
    <property type="match status" value="3"/>
</dbReference>
<feature type="domain" description="HECT" evidence="13">
    <location>
        <begin position="521"/>
        <end position="854"/>
    </location>
</feature>
<accession>A0ABR3FP80</accession>
<feature type="domain" description="WW" evidence="12">
    <location>
        <begin position="275"/>
        <end position="308"/>
    </location>
</feature>
<evidence type="ECO:0000259" key="13">
    <source>
        <dbReference type="PROSITE" id="PS50237"/>
    </source>
</evidence>
<name>A0ABR3FP80_9AGAR</name>
<evidence type="ECO:0000259" key="12">
    <source>
        <dbReference type="PROSITE" id="PS50020"/>
    </source>
</evidence>
<proteinExistence type="predicted"/>
<dbReference type="PANTHER" id="PTHR11254">
    <property type="entry name" value="HECT DOMAIN UBIQUITIN-PROTEIN LIGASE"/>
    <property type="match status" value="1"/>
</dbReference>
<feature type="region of interest" description="Disordered" evidence="10">
    <location>
        <begin position="159"/>
        <end position="282"/>
    </location>
</feature>
<dbReference type="PIRSF" id="PIRSF001569">
    <property type="entry name" value="E3_ub_ligase_SMURF1"/>
    <property type="match status" value="1"/>
</dbReference>
<evidence type="ECO:0000259" key="11">
    <source>
        <dbReference type="PROSITE" id="PS50004"/>
    </source>
</evidence>
<dbReference type="EMBL" id="JBAHYK010000169">
    <property type="protein sequence ID" value="KAL0577251.1"/>
    <property type="molecule type" value="Genomic_DNA"/>
</dbReference>
<dbReference type="EC" id="2.3.2.26" evidence="8"/>
<feature type="region of interest" description="Disordered" evidence="10">
    <location>
        <begin position="298"/>
        <end position="328"/>
    </location>
</feature>
<dbReference type="SMART" id="SM00239">
    <property type="entry name" value="C2"/>
    <property type="match status" value="1"/>
</dbReference>
<evidence type="ECO:0000313" key="15">
    <source>
        <dbReference type="Proteomes" id="UP001465976"/>
    </source>
</evidence>
<feature type="domain" description="WW" evidence="12">
    <location>
        <begin position="432"/>
        <end position="465"/>
    </location>
</feature>
<comment type="caution">
    <text evidence="14">The sequence shown here is derived from an EMBL/GenBank/DDBJ whole genome shotgun (WGS) entry which is preliminary data.</text>
</comment>
<dbReference type="PROSITE" id="PS01159">
    <property type="entry name" value="WW_DOMAIN_1"/>
    <property type="match status" value="3"/>
</dbReference>
<dbReference type="Pfam" id="PF00632">
    <property type="entry name" value="HECT"/>
    <property type="match status" value="1"/>
</dbReference>
<dbReference type="Gene3D" id="3.30.2410.10">
    <property type="entry name" value="Hect, E3 ligase catalytic domain"/>
    <property type="match status" value="1"/>
</dbReference>
<keyword evidence="4" id="KW-0963">Cytoplasm</keyword>
<evidence type="ECO:0000313" key="14">
    <source>
        <dbReference type="EMBL" id="KAL0577251.1"/>
    </source>
</evidence>
<sequence length="854" mass="95735">MSTAPGVLRKQIRVTVVAADGLSKRDVFRLPDPFAVITVDAEQTHTTSVMKKTLNPYWNESFDIVVKDSSVVAVQIFDQKKFKRRDQGFLGVVNVRVSDVLDLELGGHEMLTLDLKKSNDNLVVHGKLIMYLSTNLTQPIANPGPSQVSNLSSAFADMGLNNTTSPGASTTNLTEPGTSNSGSLSRTPSSHATGTDTATNSQAPSTSSPDPEQPSGSSPLPQSPSSRPTSTVGASAVTTSTPPTVNSTTTPSSPPGNTSGNAQMRNFDPHIDQYGPLPSGWERRIDPLGRTYYIDHNTRSTTWNRPSSNAAVNNNTQNNETNAARDQHSRRILADDLLEANNTSSTPQRNSSAPASTPPPPATATNNATTPGAGSLPHGWEERFTLEGRPYYVDHNTRTTTWVDPRRQAIIRVMSPNGQGSTLQPQAISQLGPLPSGWEMRLTSTARVYFVDHNTKTTTWDDPRLPSTLDANVPQYKRDFRRKLIYFRSQPSMRAQPGNCQIKIRRNHIFEDSYAEIMRQTPNDLKKRLMIKFDGEDGLDYGGLSREFFFLLSHEMFNPFYCLFEYSAHDNYTLQINPASGVNPEHLNYFKFIGRCLGLGIFHRRFLDAYFIVSFYKMILKKKVTLSDLESVDAELHRGMTWMLENDITDIIDETFTTTEERFGELVTIELRPGGEDITVTEENKKEYVDAIVEYRISKRVKEQFDAFMSGFSELIPQDLITVFDERELELLIGGMSEIDVDDWTKFTDYRGYEMNDEVIQWFWKCVRSWPPERKSRLLQFATGTSRIPVNGFKDLQGSDGPRRFTIEKSGDPTQLPKSHTCFNRIDLPPYKDYASLEQKLTLAVEETVGFGQE</sequence>
<feature type="compositionally biased region" description="Low complexity" evidence="10">
    <location>
        <begin position="309"/>
        <end position="322"/>
    </location>
</feature>
<feature type="active site" description="Glycyl thioester intermediate" evidence="9">
    <location>
        <position position="822"/>
    </location>
</feature>
<dbReference type="Pfam" id="PF00168">
    <property type="entry name" value="C2"/>
    <property type="match status" value="1"/>
</dbReference>
<dbReference type="InterPro" id="IPR035983">
    <property type="entry name" value="Hect_E3_ubiquitin_ligase"/>
</dbReference>
<evidence type="ECO:0000256" key="6">
    <source>
        <dbReference type="ARBA" id="ARBA00022737"/>
    </source>
</evidence>
<comment type="pathway">
    <text evidence="3 8">Protein modification; protein ubiquitination.</text>
</comment>